<protein>
    <recommendedName>
        <fullName evidence="3">Potassium binding protein Kbp</fullName>
    </recommendedName>
</protein>
<evidence type="ECO:0000313" key="6">
    <source>
        <dbReference type="EMBL" id="MBK4736523.1"/>
    </source>
</evidence>
<dbReference type="Proteomes" id="UP000622890">
    <property type="component" value="Unassembled WGS sequence"/>
</dbReference>
<dbReference type="InterPro" id="IPR036779">
    <property type="entry name" value="LysM_dom_sf"/>
</dbReference>
<dbReference type="InterPro" id="IPR007055">
    <property type="entry name" value="BON_dom"/>
</dbReference>
<keyword evidence="2" id="KW-0963">Cytoplasm</keyword>
<proteinExistence type="predicted"/>
<evidence type="ECO:0000256" key="3">
    <source>
        <dbReference type="ARBA" id="ARBA00072219"/>
    </source>
</evidence>
<gene>
    <name evidence="6" type="primary">lysM</name>
    <name evidence="6" type="ORF">JJB74_18010</name>
</gene>
<dbReference type="Gene3D" id="3.10.350.10">
    <property type="entry name" value="LysM domain"/>
    <property type="match status" value="1"/>
</dbReference>
<dbReference type="PANTHER" id="PTHR34700:SF8">
    <property type="entry name" value="POTASSIUM BINDING PROTEIN KBP"/>
    <property type="match status" value="1"/>
</dbReference>
<evidence type="ECO:0000256" key="1">
    <source>
        <dbReference type="ARBA" id="ARBA00004496"/>
    </source>
</evidence>
<dbReference type="RefSeq" id="WP_200594073.1">
    <property type="nucleotide sequence ID" value="NZ_JAEPBG010000008.1"/>
</dbReference>
<dbReference type="PROSITE" id="PS51782">
    <property type="entry name" value="LYSM"/>
    <property type="match status" value="1"/>
</dbReference>
<dbReference type="SMART" id="SM00257">
    <property type="entry name" value="LysM"/>
    <property type="match status" value="1"/>
</dbReference>
<dbReference type="Pfam" id="PF01476">
    <property type="entry name" value="LysM"/>
    <property type="match status" value="1"/>
</dbReference>
<accession>A0A934T2A7</accession>
<evidence type="ECO:0000259" key="4">
    <source>
        <dbReference type="PROSITE" id="PS50914"/>
    </source>
</evidence>
<dbReference type="InterPro" id="IPR018392">
    <property type="entry name" value="LysM"/>
</dbReference>
<comment type="caution">
    <text evidence="6">The sequence shown here is derived from an EMBL/GenBank/DDBJ whole genome shotgun (WGS) entry which is preliminary data.</text>
</comment>
<dbReference type="InterPro" id="IPR052196">
    <property type="entry name" value="Bact_Kbp"/>
</dbReference>
<dbReference type="NCBIfam" id="NF008399">
    <property type="entry name" value="PRK11198.1"/>
    <property type="match status" value="1"/>
</dbReference>
<dbReference type="PANTHER" id="PTHR34700">
    <property type="entry name" value="POTASSIUM BINDING PROTEIN KBP"/>
    <property type="match status" value="1"/>
</dbReference>
<dbReference type="FunFam" id="3.10.350.10:FF:000001">
    <property type="entry name" value="Peptidoglycan-binding protein LysM"/>
    <property type="match status" value="1"/>
</dbReference>
<dbReference type="CDD" id="cd00118">
    <property type="entry name" value="LysM"/>
    <property type="match status" value="1"/>
</dbReference>
<dbReference type="SUPFAM" id="SSF54106">
    <property type="entry name" value="LysM domain"/>
    <property type="match status" value="1"/>
</dbReference>
<sequence length="172" mass="18001">MGILSFVKEAGEKLFHTGQNAAPAASGAAPSPAAAPSGAEVASLNETAANAILNYIKTQNLPVNDLKVTYDGASATATVSGQAQDQATKEKVLLACGNIHSVAQVDDQLSVAQPAQEAKFYTVKSGDTLSKISKEMYGDANKYNTIFEANRPMLTSPDKIYPGQMLRIPAQA</sequence>
<evidence type="ECO:0000256" key="2">
    <source>
        <dbReference type="ARBA" id="ARBA00022490"/>
    </source>
</evidence>
<feature type="domain" description="BON" evidence="4">
    <location>
        <begin position="40"/>
        <end position="113"/>
    </location>
</feature>
<organism evidence="6 7">
    <name type="scientific">Noviherbaspirillum pedocola</name>
    <dbReference type="NCBI Taxonomy" id="2801341"/>
    <lineage>
        <taxon>Bacteria</taxon>
        <taxon>Pseudomonadati</taxon>
        <taxon>Pseudomonadota</taxon>
        <taxon>Betaproteobacteria</taxon>
        <taxon>Burkholderiales</taxon>
        <taxon>Oxalobacteraceae</taxon>
        <taxon>Noviherbaspirillum</taxon>
    </lineage>
</organism>
<dbReference type="Pfam" id="PF04972">
    <property type="entry name" value="BON"/>
    <property type="match status" value="1"/>
</dbReference>
<dbReference type="PROSITE" id="PS50914">
    <property type="entry name" value="BON"/>
    <property type="match status" value="1"/>
</dbReference>
<evidence type="ECO:0000259" key="5">
    <source>
        <dbReference type="PROSITE" id="PS51782"/>
    </source>
</evidence>
<keyword evidence="7" id="KW-1185">Reference proteome</keyword>
<reference evidence="6" key="1">
    <citation type="submission" date="2021-01" db="EMBL/GenBank/DDBJ databases">
        <title>Genome sequence of strain Noviherbaspirillum sp. DKR-6.</title>
        <authorList>
            <person name="Chaudhary D.K."/>
        </authorList>
    </citation>
    <scope>NUCLEOTIDE SEQUENCE</scope>
    <source>
        <strain evidence="6">DKR-6</strain>
    </source>
</reference>
<dbReference type="AlphaFoldDB" id="A0A934T2A7"/>
<dbReference type="GO" id="GO:0005737">
    <property type="term" value="C:cytoplasm"/>
    <property type="evidence" value="ECO:0007669"/>
    <property type="project" value="UniProtKB-SubCell"/>
</dbReference>
<evidence type="ECO:0000313" key="7">
    <source>
        <dbReference type="Proteomes" id="UP000622890"/>
    </source>
</evidence>
<name>A0A934T2A7_9BURK</name>
<comment type="subcellular location">
    <subcellularLocation>
        <location evidence="1">Cytoplasm</location>
    </subcellularLocation>
</comment>
<feature type="domain" description="LysM" evidence="5">
    <location>
        <begin position="119"/>
        <end position="168"/>
    </location>
</feature>
<dbReference type="EMBL" id="JAEPBG010000008">
    <property type="protein sequence ID" value="MBK4736523.1"/>
    <property type="molecule type" value="Genomic_DNA"/>
</dbReference>